<dbReference type="PANTHER" id="PTHR20963">
    <property type="entry name" value="MULTIPLE INOSITOL POLYPHOSPHATE PHOSPHATASE-RELATED"/>
    <property type="match status" value="1"/>
</dbReference>
<dbReference type="GO" id="GO:0003993">
    <property type="term" value="F:acid phosphatase activity"/>
    <property type="evidence" value="ECO:0007669"/>
    <property type="project" value="TreeGrafter"/>
</dbReference>
<dbReference type="InterPro" id="IPR033379">
    <property type="entry name" value="Acid_Pase_AS"/>
</dbReference>
<dbReference type="Pfam" id="PF00328">
    <property type="entry name" value="His_Phos_2"/>
    <property type="match status" value="1"/>
</dbReference>
<dbReference type="EMBL" id="JACCJC010000007">
    <property type="protein sequence ID" value="KAF6239103.1"/>
    <property type="molecule type" value="Genomic_DNA"/>
</dbReference>
<evidence type="ECO:0000256" key="4">
    <source>
        <dbReference type="ARBA" id="ARBA00012632"/>
    </source>
</evidence>
<comment type="catalytic activity">
    <reaction evidence="11">
        <text>1D-myo-inositol 1,2,5,6-tetrakisphosphate + H2O = 1D-myo-inositol 1,2,6-trisphosphate + phosphate</text>
        <dbReference type="Rhea" id="RHEA:77119"/>
        <dbReference type="ChEBI" id="CHEBI:15377"/>
        <dbReference type="ChEBI" id="CHEBI:43474"/>
        <dbReference type="ChEBI" id="CHEBI:195535"/>
        <dbReference type="ChEBI" id="CHEBI:195537"/>
    </reaction>
    <physiologicalReaction direction="left-to-right" evidence="11">
        <dbReference type="Rhea" id="RHEA:77120"/>
    </physiologicalReaction>
</comment>
<dbReference type="GO" id="GO:0016158">
    <property type="term" value="F:inositol hexakisphosphate 3-phosphatase activity"/>
    <property type="evidence" value="ECO:0007669"/>
    <property type="project" value="UniProtKB-EC"/>
</dbReference>
<evidence type="ECO:0000256" key="15">
    <source>
        <dbReference type="ARBA" id="ARBA00043788"/>
    </source>
</evidence>
<dbReference type="RefSeq" id="XP_037168399.1">
    <property type="nucleotide sequence ID" value="XM_037304906.1"/>
</dbReference>
<comment type="similarity">
    <text evidence="2">Belongs to the histidine acid phosphatase family.</text>
</comment>
<evidence type="ECO:0000256" key="14">
    <source>
        <dbReference type="ARBA" id="ARBA00043748"/>
    </source>
</evidence>
<dbReference type="InterPro" id="IPR000560">
    <property type="entry name" value="His_Pase_clade-2"/>
</dbReference>
<comment type="catalytic activity">
    <reaction evidence="14">
        <text>1D-myo-inositol 1,2,4,5,6-pentakisphosphate + H2O = 1D-myo-inositol 1,2,5,6-tetrakisphosphate + phosphate</text>
        <dbReference type="Rhea" id="RHEA:77115"/>
        <dbReference type="ChEBI" id="CHEBI:15377"/>
        <dbReference type="ChEBI" id="CHEBI:43474"/>
        <dbReference type="ChEBI" id="CHEBI:57798"/>
        <dbReference type="ChEBI" id="CHEBI:195535"/>
    </reaction>
    <physiologicalReaction direction="left-to-right" evidence="14">
        <dbReference type="Rhea" id="RHEA:77116"/>
    </physiologicalReaction>
</comment>
<feature type="disulfide bond" evidence="19">
    <location>
        <begin position="65"/>
        <end position="404"/>
    </location>
</feature>
<feature type="chain" id="PRO_5034803650" description="Phytase A" evidence="20">
    <location>
        <begin position="26"/>
        <end position="468"/>
    </location>
</feature>
<comment type="subunit">
    <text evidence="3">Monomer.</text>
</comment>
<protein>
    <recommendedName>
        <fullName evidence="16">Phytase A</fullName>
        <ecNumber evidence="4">3.1.3.8</ecNumber>
    </recommendedName>
    <alternativeName>
        <fullName evidence="17">Histidine acid phosphatase phyA</fullName>
    </alternativeName>
    <alternativeName>
        <fullName evidence="10">Myo-inositol hexakisphosphate phosphohydrolase A</fullName>
    </alternativeName>
    <alternativeName>
        <fullName evidence="9">Myo-inositol-hexaphosphate 3-phosphohydrolase A</fullName>
    </alternativeName>
</protein>
<comment type="catalytic activity">
    <reaction evidence="13">
        <text>1D-myo-inositol 1,2,6-trisphosphate + H2O = 1D-myo-inositol 1,2-bisphosphate + phosphate</text>
        <dbReference type="Rhea" id="RHEA:77131"/>
        <dbReference type="ChEBI" id="CHEBI:15377"/>
        <dbReference type="ChEBI" id="CHEBI:43474"/>
        <dbReference type="ChEBI" id="CHEBI:195537"/>
        <dbReference type="ChEBI" id="CHEBI:195539"/>
    </reaction>
    <physiologicalReaction direction="left-to-right" evidence="13">
        <dbReference type="Rhea" id="RHEA:77132"/>
    </physiologicalReaction>
</comment>
<keyword evidence="8" id="KW-0325">Glycoprotein</keyword>
<keyword evidence="22" id="KW-1185">Reference proteome</keyword>
<dbReference type="AlphaFoldDB" id="A0A8H6L856"/>
<dbReference type="PANTHER" id="PTHR20963:SF24">
    <property type="entry name" value="3-PHYTASE B"/>
    <property type="match status" value="1"/>
</dbReference>
<evidence type="ECO:0000256" key="11">
    <source>
        <dbReference type="ARBA" id="ARBA00043670"/>
    </source>
</evidence>
<evidence type="ECO:0000256" key="18">
    <source>
        <dbReference type="PIRSR" id="PIRSR000894-1"/>
    </source>
</evidence>
<feature type="signal peptide" evidence="20">
    <location>
        <begin position="1"/>
        <end position="25"/>
    </location>
</feature>
<feature type="active site" description="Nucleophile" evidence="18">
    <location>
        <position position="76"/>
    </location>
</feature>
<evidence type="ECO:0000313" key="21">
    <source>
        <dbReference type="EMBL" id="KAF6239103.1"/>
    </source>
</evidence>
<proteinExistence type="inferred from homology"/>
<dbReference type="PIRSF" id="PIRSF000894">
    <property type="entry name" value="Acid_phosphatase"/>
    <property type="match status" value="1"/>
</dbReference>
<feature type="disulfide bond" evidence="19">
    <location>
        <begin position="256"/>
        <end position="272"/>
    </location>
</feature>
<evidence type="ECO:0000256" key="3">
    <source>
        <dbReference type="ARBA" id="ARBA00011245"/>
    </source>
</evidence>
<evidence type="ECO:0000256" key="7">
    <source>
        <dbReference type="ARBA" id="ARBA00023157"/>
    </source>
</evidence>
<dbReference type="Proteomes" id="UP000578531">
    <property type="component" value="Unassembled WGS sequence"/>
</dbReference>
<evidence type="ECO:0000256" key="1">
    <source>
        <dbReference type="ARBA" id="ARBA00004613"/>
    </source>
</evidence>
<dbReference type="EC" id="3.1.3.8" evidence="4"/>
<evidence type="ECO:0000256" key="17">
    <source>
        <dbReference type="ARBA" id="ARBA00044262"/>
    </source>
</evidence>
<dbReference type="SUPFAM" id="SSF53254">
    <property type="entry name" value="Phosphoglycerate mutase-like"/>
    <property type="match status" value="1"/>
</dbReference>
<evidence type="ECO:0000256" key="20">
    <source>
        <dbReference type="SAM" id="SignalP"/>
    </source>
</evidence>
<dbReference type="GO" id="GO:0005576">
    <property type="term" value="C:extracellular region"/>
    <property type="evidence" value="ECO:0007669"/>
    <property type="project" value="UniProtKB-SubCell"/>
</dbReference>
<evidence type="ECO:0000256" key="10">
    <source>
        <dbReference type="ARBA" id="ARBA00042300"/>
    </source>
</evidence>
<name>A0A8H6L856_9LECA</name>
<dbReference type="CDD" id="cd07061">
    <property type="entry name" value="HP_HAP_like"/>
    <property type="match status" value="1"/>
</dbReference>
<dbReference type="GeneID" id="59284646"/>
<keyword evidence="6" id="KW-0378">Hydrolase</keyword>
<evidence type="ECO:0000256" key="12">
    <source>
        <dbReference type="ARBA" id="ARBA00043675"/>
    </source>
</evidence>
<evidence type="ECO:0000313" key="22">
    <source>
        <dbReference type="Proteomes" id="UP000578531"/>
    </source>
</evidence>
<dbReference type="OrthoDB" id="6509975at2759"/>
<keyword evidence="20" id="KW-0732">Signal</keyword>
<evidence type="ECO:0000256" key="13">
    <source>
        <dbReference type="ARBA" id="ARBA00043721"/>
    </source>
</evidence>
<evidence type="ECO:0000256" key="2">
    <source>
        <dbReference type="ARBA" id="ARBA00005375"/>
    </source>
</evidence>
<evidence type="ECO:0000256" key="8">
    <source>
        <dbReference type="ARBA" id="ARBA00023180"/>
    </source>
</evidence>
<comment type="subcellular location">
    <subcellularLocation>
        <location evidence="1">Secreted</location>
    </subcellularLocation>
</comment>
<evidence type="ECO:0000256" key="19">
    <source>
        <dbReference type="PIRSR" id="PIRSR000894-2"/>
    </source>
</evidence>
<evidence type="ECO:0000256" key="16">
    <source>
        <dbReference type="ARBA" id="ARBA00044106"/>
    </source>
</evidence>
<dbReference type="Gene3D" id="3.40.50.1240">
    <property type="entry name" value="Phosphoglycerate mutase-like"/>
    <property type="match status" value="1"/>
</dbReference>
<comment type="catalytic activity">
    <reaction evidence="15">
        <text>1D-myo-inositol hexakisphosphate + H2O = 1D-myo-inositol 1,2,4,5,6-pentakisphosphate + phosphate</text>
        <dbReference type="Rhea" id="RHEA:16989"/>
        <dbReference type="ChEBI" id="CHEBI:15377"/>
        <dbReference type="ChEBI" id="CHEBI:43474"/>
        <dbReference type="ChEBI" id="CHEBI:57798"/>
        <dbReference type="ChEBI" id="CHEBI:58130"/>
        <dbReference type="EC" id="3.1.3.8"/>
    </reaction>
    <physiologicalReaction direction="left-to-right" evidence="15">
        <dbReference type="Rhea" id="RHEA:16990"/>
    </physiologicalReaction>
</comment>
<evidence type="ECO:0000256" key="6">
    <source>
        <dbReference type="ARBA" id="ARBA00022801"/>
    </source>
</evidence>
<accession>A0A8H6L856</accession>
<dbReference type="PROSITE" id="PS00778">
    <property type="entry name" value="HIS_ACID_PHOSPHAT_2"/>
    <property type="match status" value="1"/>
</dbReference>
<feature type="active site" description="Proton donor" evidence="18">
    <location>
        <position position="352"/>
    </location>
</feature>
<feature type="disulfide bond" evidence="19">
    <location>
        <begin position="207"/>
        <end position="455"/>
    </location>
</feature>
<keyword evidence="7 19" id="KW-1015">Disulfide bond</keyword>
<comment type="caution">
    <text evidence="21">The sequence shown here is derived from an EMBL/GenBank/DDBJ whole genome shotgun (WGS) entry which is preliminary data.</text>
</comment>
<keyword evidence="5" id="KW-0964">Secreted</keyword>
<evidence type="ECO:0000256" key="9">
    <source>
        <dbReference type="ARBA" id="ARBA00041857"/>
    </source>
</evidence>
<dbReference type="PROSITE" id="PS00616">
    <property type="entry name" value="HIS_ACID_PHOSPHAT_1"/>
    <property type="match status" value="1"/>
</dbReference>
<organism evidence="21 22">
    <name type="scientific">Letharia columbiana</name>
    <dbReference type="NCBI Taxonomy" id="112416"/>
    <lineage>
        <taxon>Eukaryota</taxon>
        <taxon>Fungi</taxon>
        <taxon>Dikarya</taxon>
        <taxon>Ascomycota</taxon>
        <taxon>Pezizomycotina</taxon>
        <taxon>Lecanoromycetes</taxon>
        <taxon>OSLEUM clade</taxon>
        <taxon>Lecanoromycetidae</taxon>
        <taxon>Lecanorales</taxon>
        <taxon>Lecanorineae</taxon>
        <taxon>Parmeliaceae</taxon>
        <taxon>Letharia</taxon>
    </lineage>
</organism>
<dbReference type="InterPro" id="IPR029033">
    <property type="entry name" value="His_PPase_superfam"/>
</dbReference>
<dbReference type="InterPro" id="IPR016274">
    <property type="entry name" value="Histidine_acid_Pase_euk"/>
</dbReference>
<sequence>MTLATLTAGFIALWMLFSRESGATAGCDSVLEGYQCQPELSHAWGQYSPYFKVPSEISSDVPSHCHVAFAQVLSRHGARDPTMSKTLAYSQVIGKIKSKVRIFQGDFAFLANYSYTLGADQLTDFGKRELVNSGRAFFNRYEDLAKNTLPFVRASGQPRVIDSAQEFNKGFHREKTAGGTQDDEYPYSVTVISEADGSNNTLDHGLCTAFETSNISSTAQATYASVFTPSITARLNANLPNASLTLTDTILIMDLCPFETVVSSSSNLSPFCALFTRAEWKQYDYYQTLGKYYGYGAGNPLGPTQGVGFVNELVARLTGKPVVDHTSVNRTLDTNPNTFPLGRSLYADFGHDNDMTAVFAALGLYNSTLPLSTTHTMTVEEMHGYSAAWTVPFAARAYFEKLQCDGEEEEMVRVLVNERVLPLESCGGDTLGRCMLGRFVESLGFAQAGGYWNQCFEESGERGDVEVA</sequence>
<feature type="disulfide bond" evidence="19">
    <location>
        <begin position="426"/>
        <end position="434"/>
    </location>
</feature>
<gene>
    <name evidence="21" type="ORF">HO173_002975</name>
</gene>
<evidence type="ECO:0000256" key="5">
    <source>
        <dbReference type="ARBA" id="ARBA00022525"/>
    </source>
</evidence>
<comment type="catalytic activity">
    <reaction evidence="12">
        <text>1D-myo-inositol 1,2-bisphosphate + H2O = 1D-myo-inositol 2-phosphate + phosphate</text>
        <dbReference type="Rhea" id="RHEA:77135"/>
        <dbReference type="ChEBI" id="CHEBI:15377"/>
        <dbReference type="ChEBI" id="CHEBI:43474"/>
        <dbReference type="ChEBI" id="CHEBI:84142"/>
        <dbReference type="ChEBI" id="CHEBI:195539"/>
    </reaction>
    <physiologicalReaction direction="left-to-right" evidence="12">
        <dbReference type="Rhea" id="RHEA:77136"/>
    </physiologicalReaction>
</comment>
<reference evidence="21 22" key="1">
    <citation type="journal article" date="2020" name="Genomics">
        <title>Complete, high-quality genomes from long-read metagenomic sequencing of two wolf lichen thalli reveals enigmatic genome architecture.</title>
        <authorList>
            <person name="McKenzie S.K."/>
            <person name="Walston R.F."/>
            <person name="Allen J.L."/>
        </authorList>
    </citation>
    <scope>NUCLEOTIDE SEQUENCE [LARGE SCALE GENOMIC DNA]</scope>
    <source>
        <strain evidence="21">WasteWater2</strain>
    </source>
</reference>